<dbReference type="AlphaFoldDB" id="A0A3N7IZT8"/>
<organism evidence="1 2">
    <name type="scientific">Piscinibacter terrae</name>
    <dbReference type="NCBI Taxonomy" id="2496871"/>
    <lineage>
        <taxon>Bacteria</taxon>
        <taxon>Pseudomonadati</taxon>
        <taxon>Pseudomonadota</taxon>
        <taxon>Betaproteobacteria</taxon>
        <taxon>Burkholderiales</taxon>
        <taxon>Sphaerotilaceae</taxon>
        <taxon>Piscinibacter</taxon>
    </lineage>
</organism>
<dbReference type="EMBL" id="QUSW01000003">
    <property type="protein sequence ID" value="RQP24222.1"/>
    <property type="molecule type" value="Genomic_DNA"/>
</dbReference>
<comment type="caution">
    <text evidence="1">The sequence shown here is derived from an EMBL/GenBank/DDBJ whole genome shotgun (WGS) entry which is preliminary data.</text>
</comment>
<accession>A0A3N7IZT8</accession>
<evidence type="ECO:0000313" key="1">
    <source>
        <dbReference type="EMBL" id="RQP24222.1"/>
    </source>
</evidence>
<evidence type="ECO:0000313" key="2">
    <source>
        <dbReference type="Proteomes" id="UP000267464"/>
    </source>
</evidence>
<protein>
    <submittedName>
        <fullName evidence="1">SMI1/KNR4 family protein</fullName>
    </submittedName>
</protein>
<dbReference type="OrthoDB" id="264195at2"/>
<sequence length="183" mass="21241">MDLQHIKSTLERAGVNFQLGLSSHEITAAESRFSLAFPEDLREFLMFALPSGERFPNWRDLDDPAIAHALGWPLEGIWFDVQQNAFWLEEWGAKPSDESAAYEVVRQRVAEAPKLIPIMGHRYMPDRPAARGNPVYSVYQTDIIYYGSDLEHYLHNEFYYYFGMPHHQIDETRSIEFWSLLAG</sequence>
<dbReference type="PANTHER" id="PTHR32011">
    <property type="entry name" value="OS08G0472400 PROTEIN"/>
    <property type="match status" value="1"/>
</dbReference>
<dbReference type="PANTHER" id="PTHR32011:SF2">
    <property type="entry name" value="OS08G0472400 PROTEIN"/>
    <property type="match status" value="1"/>
</dbReference>
<dbReference type="SUPFAM" id="SSF160631">
    <property type="entry name" value="SMI1/KNR4-like"/>
    <property type="match status" value="1"/>
</dbReference>
<keyword evidence="2" id="KW-1185">Reference proteome</keyword>
<reference evidence="1 2" key="2">
    <citation type="submission" date="2018-12" db="EMBL/GenBank/DDBJ databases">
        <title>Rhizobacter gummiphilus sp. nov., a rubber-degrading bacterium isolated from the soil of a botanical garden in Japan.</title>
        <authorList>
            <person name="Shunsuke S.S."/>
        </authorList>
    </citation>
    <scope>NUCLEOTIDE SEQUENCE [LARGE SCALE GENOMIC DNA]</scope>
    <source>
        <strain evidence="1 2">S-16</strain>
    </source>
</reference>
<dbReference type="Proteomes" id="UP000267464">
    <property type="component" value="Unassembled WGS sequence"/>
</dbReference>
<dbReference type="InterPro" id="IPR037883">
    <property type="entry name" value="Knr4/Smi1-like_sf"/>
</dbReference>
<reference evidence="1 2" key="1">
    <citation type="submission" date="2018-08" db="EMBL/GenBank/DDBJ databases">
        <authorList>
            <person name="Khan S.A."/>
            <person name="Jeon C.O."/>
            <person name="Chun B.H."/>
            <person name="Jeong S.E."/>
        </authorList>
    </citation>
    <scope>NUCLEOTIDE SEQUENCE [LARGE SCALE GENOMIC DNA]</scope>
    <source>
        <strain evidence="1 2">S-16</strain>
    </source>
</reference>
<gene>
    <name evidence="1" type="ORF">DZC73_12960</name>
</gene>
<dbReference type="RefSeq" id="WP_124540713.1">
    <property type="nucleotide sequence ID" value="NZ_QUSW01000003.1"/>
</dbReference>
<name>A0A3N7IZT8_9BURK</name>
<proteinExistence type="predicted"/>